<protein>
    <submittedName>
        <fullName evidence="1">Uncharacterized protein</fullName>
    </submittedName>
</protein>
<evidence type="ECO:0000313" key="1">
    <source>
        <dbReference type="EMBL" id="GAG24022.1"/>
    </source>
</evidence>
<gene>
    <name evidence="1" type="ORF">S01H1_60870</name>
</gene>
<dbReference type="AlphaFoldDB" id="X0WLD1"/>
<sequence length="30" mass="3545">TFYTYRQYPDYTSAMAGHRETVDTMMIPTP</sequence>
<comment type="caution">
    <text evidence="1">The sequence shown here is derived from an EMBL/GenBank/DDBJ whole genome shotgun (WGS) entry which is preliminary data.</text>
</comment>
<accession>X0WLD1</accession>
<organism evidence="1">
    <name type="scientific">marine sediment metagenome</name>
    <dbReference type="NCBI Taxonomy" id="412755"/>
    <lineage>
        <taxon>unclassified sequences</taxon>
        <taxon>metagenomes</taxon>
        <taxon>ecological metagenomes</taxon>
    </lineage>
</organism>
<feature type="non-terminal residue" evidence="1">
    <location>
        <position position="1"/>
    </location>
</feature>
<name>X0WLD1_9ZZZZ</name>
<proteinExistence type="predicted"/>
<reference evidence="1" key="1">
    <citation type="journal article" date="2014" name="Front. Microbiol.">
        <title>High frequency of phylogenetically diverse reductive dehalogenase-homologous genes in deep subseafloor sedimentary metagenomes.</title>
        <authorList>
            <person name="Kawai M."/>
            <person name="Futagami T."/>
            <person name="Toyoda A."/>
            <person name="Takaki Y."/>
            <person name="Nishi S."/>
            <person name="Hori S."/>
            <person name="Arai W."/>
            <person name="Tsubouchi T."/>
            <person name="Morono Y."/>
            <person name="Uchiyama I."/>
            <person name="Ito T."/>
            <person name="Fujiyama A."/>
            <person name="Inagaki F."/>
            <person name="Takami H."/>
        </authorList>
    </citation>
    <scope>NUCLEOTIDE SEQUENCE</scope>
    <source>
        <strain evidence="1">Expedition CK06-06</strain>
    </source>
</reference>
<dbReference type="EMBL" id="BARS01039880">
    <property type="protein sequence ID" value="GAG24022.1"/>
    <property type="molecule type" value="Genomic_DNA"/>
</dbReference>